<keyword evidence="8" id="KW-0175">Coiled coil</keyword>
<reference evidence="15" key="1">
    <citation type="submission" date="2021-01" db="UniProtKB">
        <authorList>
            <consortium name="EnsemblMetazoa"/>
        </authorList>
    </citation>
    <scope>IDENTIFICATION</scope>
</reference>
<evidence type="ECO:0000256" key="6">
    <source>
        <dbReference type="ARBA" id="ARBA00023273"/>
    </source>
</evidence>
<evidence type="ECO:0000256" key="1">
    <source>
        <dbReference type="ARBA" id="ARBA00004138"/>
    </source>
</evidence>
<dbReference type="InterPro" id="IPR055380">
    <property type="entry name" value="BBS2_hp_dom"/>
</dbReference>
<keyword evidence="4 7" id="KW-0969">Cilium</keyword>
<evidence type="ECO:0000259" key="10">
    <source>
        <dbReference type="Pfam" id="PF14782"/>
    </source>
</evidence>
<name>A0A7M5XM96_9CNID</name>
<evidence type="ECO:0000256" key="4">
    <source>
        <dbReference type="ARBA" id="ARBA00023069"/>
    </source>
</evidence>
<evidence type="ECO:0000256" key="7">
    <source>
        <dbReference type="PIRNR" id="PIRNR013684"/>
    </source>
</evidence>
<dbReference type="InterPro" id="IPR029333">
    <property type="entry name" value="BBS2_GAE_dom"/>
</dbReference>
<dbReference type="SUPFAM" id="SSF50978">
    <property type="entry name" value="WD40 repeat-like"/>
    <property type="match status" value="1"/>
</dbReference>
<keyword evidence="3 7" id="KW-0963">Cytoplasm</keyword>
<sequence>MLVPVFSMKLSHKIHARMVSIGKYDGKHPCLTAATTASKVFIHNPHKRLNLTGGRMEVAQSSSDINLLNINQQVSAVCCGSLDDSERDLLFIGTPTNLLAYDVENNSDLFYQEMADGVNSLLVGTIGNNSTPLVLAGGNCSIQGFNHEGNDEFWTVTGDNVSSMGLVDFNSDGFLELLVGSEDFDIRVFKDDEIIAEMTETEAVTSLKCLYGSRFGYALANGTVGVYDRSARYWRIKSKNQAIAIHSFDLDDDGVPELVTGWSNGKVDARSDRTGEVVFKENLSSAVAGVLDADYRMDGKQQLVVCSVEGEVRGFVPAVAENRQPVVDLTAEQEKVRELAQRKQNLLLELNNYQGNNRVAQDIASGESSTHIQGSIPANTQLQTSLQVVSGDGSAPAFVELTVQTINDTIVKSVIIFAEGIFDGESHVTHPQSHELSNCVRIPIYPPRDIPIDLHIKALVGHKNSQQFHVFELTRQLPRFSLYQLCPEGYAQPRSYVQFDVNERVNRVVLWAQQNFLLSNEIGAKNGELDLKFLSARTQLPLQITMTTGGTVVIRSEDMDLVGDVVQNLASFLALEELITLAEFPEHMEELKAILIKVDELHSVCGRLTAEMADHSNLIRSLVVRAEDSRLMADMSNMKRSYIELFDLNRDLISGYKIRSTNHEELLKCLKIVNQTIVRAGNLRVGKAKTSVISNCRNAIKTNDVDALLKIIKHGTLTVS</sequence>
<dbReference type="InterPro" id="IPR029429">
    <property type="entry name" value="BBS2_Mid"/>
</dbReference>
<evidence type="ECO:0000259" key="11">
    <source>
        <dbReference type="Pfam" id="PF14783"/>
    </source>
</evidence>
<dbReference type="OrthoDB" id="2120021at2759"/>
<accession>A0A7M5XM96</accession>
<dbReference type="Pfam" id="PF23350">
    <property type="entry name" value="BBS2_pf"/>
    <property type="match status" value="1"/>
</dbReference>
<evidence type="ECO:0000256" key="3">
    <source>
        <dbReference type="ARBA" id="ARBA00022490"/>
    </source>
</evidence>
<dbReference type="PIRSF" id="PIRSF013684">
    <property type="entry name" value="BBS2"/>
    <property type="match status" value="1"/>
</dbReference>
<protein>
    <recommendedName>
        <fullName evidence="7">Bardet-Biedl syndrome 2 protein homolog</fullName>
    </recommendedName>
</protein>
<dbReference type="Pfam" id="PF14783">
    <property type="entry name" value="BBS2_Mid"/>
    <property type="match status" value="1"/>
</dbReference>
<dbReference type="PANTHER" id="PTHR32465:SF0">
    <property type="entry name" value="BARDET-BIEDL SYNDROME 2 PROTEIN"/>
    <property type="match status" value="1"/>
</dbReference>
<evidence type="ECO:0000313" key="16">
    <source>
        <dbReference type="Proteomes" id="UP000594262"/>
    </source>
</evidence>
<evidence type="ECO:0000259" key="9">
    <source>
        <dbReference type="Pfam" id="PF14781"/>
    </source>
</evidence>
<dbReference type="GO" id="GO:1905515">
    <property type="term" value="P:non-motile cilium assembly"/>
    <property type="evidence" value="ECO:0007669"/>
    <property type="project" value="InterPro"/>
</dbReference>
<feature type="domain" description="BBS2 C-terminal helix bundle" evidence="13">
    <location>
        <begin position="687"/>
        <end position="713"/>
    </location>
</feature>
<evidence type="ECO:0000259" key="12">
    <source>
        <dbReference type="Pfam" id="PF23350"/>
    </source>
</evidence>
<dbReference type="Pfam" id="PF23353">
    <property type="entry name" value="BBS2_hp"/>
    <property type="match status" value="1"/>
</dbReference>
<feature type="domain" description="Ciliary BBSome complex subunit 2 middle region" evidence="11">
    <location>
        <begin position="163"/>
        <end position="270"/>
    </location>
</feature>
<organism evidence="15 16">
    <name type="scientific">Clytia hemisphaerica</name>
    <dbReference type="NCBI Taxonomy" id="252671"/>
    <lineage>
        <taxon>Eukaryota</taxon>
        <taxon>Metazoa</taxon>
        <taxon>Cnidaria</taxon>
        <taxon>Hydrozoa</taxon>
        <taxon>Hydroidolina</taxon>
        <taxon>Leptothecata</taxon>
        <taxon>Obeliida</taxon>
        <taxon>Clytiidae</taxon>
        <taxon>Clytia</taxon>
    </lineage>
</organism>
<dbReference type="GO" id="GO:0034464">
    <property type="term" value="C:BBSome"/>
    <property type="evidence" value="ECO:0007669"/>
    <property type="project" value="UniProtKB-UniRule"/>
</dbReference>
<dbReference type="InterPro" id="IPR029430">
    <property type="entry name" value="BBS2_N"/>
</dbReference>
<dbReference type="Gene3D" id="2.130.10.10">
    <property type="entry name" value="YVTN repeat-like/Quinoprotein amine dehydrogenase"/>
    <property type="match status" value="1"/>
</dbReference>
<dbReference type="InterPro" id="IPR016616">
    <property type="entry name" value="Bardet-Biedl_syndrome_2_prot"/>
</dbReference>
<dbReference type="InterPro" id="IPR036322">
    <property type="entry name" value="WD40_repeat_dom_sf"/>
</dbReference>
<dbReference type="RefSeq" id="XP_066936404.1">
    <property type="nucleotide sequence ID" value="XM_067080303.1"/>
</dbReference>
<keyword evidence="5 7" id="KW-0206">Cytoskeleton</keyword>
<proteinExistence type="predicted"/>
<keyword evidence="6 7" id="KW-0966">Cell projection</keyword>
<feature type="domain" description="BBS2 GAE" evidence="10">
    <location>
        <begin position="398"/>
        <end position="480"/>
    </location>
</feature>
<dbReference type="InterPro" id="IPR055381">
    <property type="entry name" value="BBS2_CtH_dom"/>
</dbReference>
<dbReference type="Pfam" id="PF14782">
    <property type="entry name" value="BBS2_GAE"/>
    <property type="match status" value="1"/>
</dbReference>
<dbReference type="GO" id="GO:0016020">
    <property type="term" value="C:membrane"/>
    <property type="evidence" value="ECO:0007669"/>
    <property type="project" value="TreeGrafter"/>
</dbReference>
<dbReference type="GO" id="GO:0031514">
    <property type="term" value="C:motile cilium"/>
    <property type="evidence" value="ECO:0007669"/>
    <property type="project" value="TreeGrafter"/>
</dbReference>
<feature type="coiled-coil region" evidence="8">
    <location>
        <begin position="329"/>
        <end position="356"/>
    </location>
</feature>
<comment type="subcellular location">
    <subcellularLocation>
        <location evidence="1">Cell projection</location>
        <location evidence="1">Cilium</location>
    </subcellularLocation>
    <subcellularLocation>
        <location evidence="2">Cytoplasm</location>
        <location evidence="2">Cytoskeleton</location>
    </subcellularLocation>
</comment>
<evidence type="ECO:0000256" key="8">
    <source>
        <dbReference type="SAM" id="Coils"/>
    </source>
</evidence>
<feature type="domain" description="BBS2 platform" evidence="12">
    <location>
        <begin position="488"/>
        <end position="573"/>
    </location>
</feature>
<dbReference type="GeneID" id="136824139"/>
<evidence type="ECO:0000259" key="13">
    <source>
        <dbReference type="Pfam" id="PF23351"/>
    </source>
</evidence>
<feature type="domain" description="BBS2 hairpin" evidence="14">
    <location>
        <begin position="585"/>
        <end position="682"/>
    </location>
</feature>
<dbReference type="InterPro" id="IPR055379">
    <property type="entry name" value="BBS2_pf_dom"/>
</dbReference>
<evidence type="ECO:0000259" key="14">
    <source>
        <dbReference type="Pfam" id="PF23353"/>
    </source>
</evidence>
<dbReference type="FunFam" id="2.130.10.10:FF:000967">
    <property type="entry name" value="Bardet-Biedl syndrome 2 protein homolog"/>
    <property type="match status" value="1"/>
</dbReference>
<dbReference type="Pfam" id="PF23351">
    <property type="entry name" value="BBS2_CtH"/>
    <property type="match status" value="1"/>
</dbReference>
<dbReference type="Proteomes" id="UP000594262">
    <property type="component" value="Unplaced"/>
</dbReference>
<keyword evidence="16" id="KW-1185">Reference proteome</keyword>
<feature type="domain" description="Ciliary BBSome complex subunit 2 N-terminal" evidence="9">
    <location>
        <begin position="21"/>
        <end position="124"/>
    </location>
</feature>
<dbReference type="InterPro" id="IPR015943">
    <property type="entry name" value="WD40/YVTN_repeat-like_dom_sf"/>
</dbReference>
<dbReference type="AlphaFoldDB" id="A0A7M5XM96"/>
<evidence type="ECO:0000256" key="5">
    <source>
        <dbReference type="ARBA" id="ARBA00023212"/>
    </source>
</evidence>
<evidence type="ECO:0000256" key="2">
    <source>
        <dbReference type="ARBA" id="ARBA00004245"/>
    </source>
</evidence>
<dbReference type="EnsemblMetazoa" id="CLYHEMT025481.1">
    <property type="protein sequence ID" value="CLYHEMP025481.1"/>
    <property type="gene ID" value="CLYHEMG025481"/>
</dbReference>
<dbReference type="PANTHER" id="PTHR32465">
    <property type="entry name" value="BARDET-BIEDL SYNDROME 2 PROTEIN"/>
    <property type="match status" value="1"/>
</dbReference>
<dbReference type="Pfam" id="PF14781">
    <property type="entry name" value="BBS2_N"/>
    <property type="match status" value="1"/>
</dbReference>
<dbReference type="GO" id="GO:0036064">
    <property type="term" value="C:ciliary basal body"/>
    <property type="evidence" value="ECO:0007669"/>
    <property type="project" value="TreeGrafter"/>
</dbReference>
<evidence type="ECO:0000313" key="15">
    <source>
        <dbReference type="EnsemblMetazoa" id="CLYHEMP025481.1"/>
    </source>
</evidence>
<dbReference type="GO" id="GO:0043005">
    <property type="term" value="C:neuron projection"/>
    <property type="evidence" value="ECO:0007669"/>
    <property type="project" value="TreeGrafter"/>
</dbReference>